<name>A0A917G7R7_9NOCA</name>
<evidence type="ECO:0000259" key="2">
    <source>
        <dbReference type="Pfam" id="PF03807"/>
    </source>
</evidence>
<accession>A0A917G7R7</accession>
<dbReference type="GO" id="GO:0016491">
    <property type="term" value="F:oxidoreductase activity"/>
    <property type="evidence" value="ECO:0007669"/>
    <property type="project" value="UniProtKB-KW"/>
</dbReference>
<dbReference type="AlphaFoldDB" id="A0A917G7R7"/>
<reference evidence="3" key="2">
    <citation type="submission" date="2020-09" db="EMBL/GenBank/DDBJ databases">
        <authorList>
            <person name="Sun Q."/>
            <person name="Sedlacek I."/>
        </authorList>
    </citation>
    <scope>NUCLEOTIDE SEQUENCE</scope>
    <source>
        <strain evidence="3">CCM 7905</strain>
    </source>
</reference>
<dbReference type="Pfam" id="PF03807">
    <property type="entry name" value="F420_oxidored"/>
    <property type="match status" value="1"/>
</dbReference>
<dbReference type="Proteomes" id="UP000654257">
    <property type="component" value="Unassembled WGS sequence"/>
</dbReference>
<evidence type="ECO:0000313" key="3">
    <source>
        <dbReference type="EMBL" id="GGG26608.1"/>
    </source>
</evidence>
<keyword evidence="4" id="KW-1185">Reference proteome</keyword>
<dbReference type="PANTHER" id="PTHR14239">
    <property type="entry name" value="DUDULIN-RELATED"/>
    <property type="match status" value="1"/>
</dbReference>
<keyword evidence="1" id="KW-0560">Oxidoreductase</keyword>
<evidence type="ECO:0000313" key="4">
    <source>
        <dbReference type="Proteomes" id="UP000654257"/>
    </source>
</evidence>
<dbReference type="InterPro" id="IPR051267">
    <property type="entry name" value="STEAP_metalloreductase"/>
</dbReference>
<dbReference type="PANTHER" id="PTHR14239:SF10">
    <property type="entry name" value="REDUCTASE"/>
    <property type="match status" value="1"/>
</dbReference>
<feature type="domain" description="Pyrroline-5-carboxylate reductase catalytic N-terminal" evidence="2">
    <location>
        <begin position="35"/>
        <end position="75"/>
    </location>
</feature>
<dbReference type="InterPro" id="IPR028939">
    <property type="entry name" value="P5C_Rdtase_cat_N"/>
</dbReference>
<dbReference type="InterPro" id="IPR036291">
    <property type="entry name" value="NAD(P)-bd_dom_sf"/>
</dbReference>
<evidence type="ECO:0000256" key="1">
    <source>
        <dbReference type="ARBA" id="ARBA00023002"/>
    </source>
</evidence>
<comment type="caution">
    <text evidence="3">The sequence shown here is derived from an EMBL/GenBank/DDBJ whole genome shotgun (WGS) entry which is preliminary data.</text>
</comment>
<dbReference type="SUPFAM" id="SSF51735">
    <property type="entry name" value="NAD(P)-binding Rossmann-fold domains"/>
    <property type="match status" value="1"/>
</dbReference>
<protein>
    <submittedName>
        <fullName evidence="3">Dinucleotide-binding protein</fullName>
    </submittedName>
</protein>
<dbReference type="EMBL" id="BMCU01000006">
    <property type="protein sequence ID" value="GGG26608.1"/>
    <property type="molecule type" value="Genomic_DNA"/>
</dbReference>
<dbReference type="Gene3D" id="3.40.50.720">
    <property type="entry name" value="NAD(P)-binding Rossmann-like Domain"/>
    <property type="match status" value="1"/>
</dbReference>
<organism evidence="3 4">
    <name type="scientific">Rhodococcoides trifolii</name>
    <dbReference type="NCBI Taxonomy" id="908250"/>
    <lineage>
        <taxon>Bacteria</taxon>
        <taxon>Bacillati</taxon>
        <taxon>Actinomycetota</taxon>
        <taxon>Actinomycetes</taxon>
        <taxon>Mycobacteriales</taxon>
        <taxon>Nocardiaceae</taxon>
        <taxon>Rhodococcoides</taxon>
    </lineage>
</organism>
<dbReference type="RefSeq" id="WP_188547308.1">
    <property type="nucleotide sequence ID" value="NZ_BMCU01000006.1"/>
</dbReference>
<gene>
    <name evidence="3" type="ORF">GCM10007304_45480</name>
</gene>
<reference evidence="3" key="1">
    <citation type="journal article" date="2014" name="Int. J. Syst. Evol. Microbiol.">
        <title>Complete genome sequence of Corynebacterium casei LMG S-19264T (=DSM 44701T), isolated from a smear-ripened cheese.</title>
        <authorList>
            <consortium name="US DOE Joint Genome Institute (JGI-PGF)"/>
            <person name="Walter F."/>
            <person name="Albersmeier A."/>
            <person name="Kalinowski J."/>
            <person name="Ruckert C."/>
        </authorList>
    </citation>
    <scope>NUCLEOTIDE SEQUENCE</scope>
    <source>
        <strain evidence="3">CCM 7905</strain>
    </source>
</reference>
<sequence length="190" mass="18918">MTTATIFGKGNMGSAIAAIFTAGGVDVQQIDSGSGNTAVEGDIVVLAVPYSAFGDIVAAHGAKFAGKIVVDISNPIDFQTFRLAVPADGSAAGQLAEQLPDASVLKAFNTTFAATLASGTVGANPTTVLVAGDDEDAKAVLLQAVTDGGLQGIDAGALSAARELEAIGYLQLQLAIGEKVAFTGGFSVTK</sequence>
<proteinExistence type="predicted"/>